<dbReference type="Proteomes" id="UP000324517">
    <property type="component" value="Unassembled WGS sequence"/>
</dbReference>
<comment type="caution">
    <text evidence="1">The sequence shown here is derived from an EMBL/GenBank/DDBJ whole genome shotgun (WGS) entry which is preliminary data.</text>
</comment>
<name>A0A5D4SJM4_9BACI</name>
<proteinExistence type="predicted"/>
<sequence>MTAPYLHLFYPFQSVETAQKLLKSSYQRQQIEQFEQKSYNNAYSFIYYVEHGLTYLQQSNNTPTSIKPVLMFYGMVQLIKACLLTVDPSYPESTSVLAHGVSTRKRKKQSYEFLQDEVKVQKNGLFSHFSDKMFHVKQIEGTKYSMRDLLFSISELETSIKITKNKTPFLLVGKVGDSVIQVPQTILDDYKMTKDRFIQHFQKQTSFVFNSVKDDAILFNEAENNRHCQYSPLLYNHEKCALYIPRKKEQLTFFPEILSHYLLLYNLSMICRYETEWWGELLHTFNSSDLSLINHFLNVASVKIPFYLHGYLMSTFEIDRGV</sequence>
<evidence type="ECO:0000313" key="2">
    <source>
        <dbReference type="Proteomes" id="UP000324517"/>
    </source>
</evidence>
<reference evidence="1 2" key="1">
    <citation type="submission" date="2019-08" db="EMBL/GenBank/DDBJ databases">
        <title>Bacillus genomes from the desert of Cuatro Cienegas, Coahuila.</title>
        <authorList>
            <person name="Olmedo-Alvarez G."/>
        </authorList>
    </citation>
    <scope>NUCLEOTIDE SEQUENCE [LARGE SCALE GENOMIC DNA]</scope>
    <source>
        <strain evidence="1 2">CH98b_3T</strain>
    </source>
</reference>
<evidence type="ECO:0008006" key="3">
    <source>
        <dbReference type="Google" id="ProtNLM"/>
    </source>
</evidence>
<gene>
    <name evidence="1" type="ORF">FZC75_21200</name>
</gene>
<accession>A0A5D4SJM4</accession>
<organism evidence="1 2">
    <name type="scientific">Sutcliffiella horikoshii</name>
    <dbReference type="NCBI Taxonomy" id="79883"/>
    <lineage>
        <taxon>Bacteria</taxon>
        <taxon>Bacillati</taxon>
        <taxon>Bacillota</taxon>
        <taxon>Bacilli</taxon>
        <taxon>Bacillales</taxon>
        <taxon>Bacillaceae</taxon>
        <taxon>Sutcliffiella</taxon>
    </lineage>
</organism>
<dbReference type="EMBL" id="VTET01000020">
    <property type="protein sequence ID" value="TYS63403.1"/>
    <property type="molecule type" value="Genomic_DNA"/>
</dbReference>
<protein>
    <recommendedName>
        <fullName evidence="3">YaaC-like Protein</fullName>
    </recommendedName>
</protein>
<dbReference type="RefSeq" id="WP_148980585.1">
    <property type="nucleotide sequence ID" value="NZ_JBNILM010000021.1"/>
</dbReference>
<dbReference type="OrthoDB" id="2380109at2"/>
<dbReference type="InterPro" id="IPR026988">
    <property type="entry name" value="YaaC-like"/>
</dbReference>
<dbReference type="Pfam" id="PF14175">
    <property type="entry name" value="YaaC"/>
    <property type="match status" value="1"/>
</dbReference>
<dbReference type="AlphaFoldDB" id="A0A5D4SJM4"/>
<evidence type="ECO:0000313" key="1">
    <source>
        <dbReference type="EMBL" id="TYS63403.1"/>
    </source>
</evidence>